<dbReference type="SMART" id="SM00464">
    <property type="entry name" value="LON"/>
    <property type="match status" value="1"/>
</dbReference>
<evidence type="ECO:0000259" key="1">
    <source>
        <dbReference type="PROSITE" id="PS51787"/>
    </source>
</evidence>
<dbReference type="InterPro" id="IPR003111">
    <property type="entry name" value="Lon_prtase_N"/>
</dbReference>
<feature type="domain" description="Lon N-terminal" evidence="1">
    <location>
        <begin position="1"/>
        <end position="195"/>
    </location>
</feature>
<evidence type="ECO:0000313" key="2">
    <source>
        <dbReference type="EMBL" id="MFD0790429.1"/>
    </source>
</evidence>
<dbReference type="Proteomes" id="UP001597055">
    <property type="component" value="Unassembled WGS sequence"/>
</dbReference>
<dbReference type="Pfam" id="PF02190">
    <property type="entry name" value="LON_substr_bdg"/>
    <property type="match status" value="1"/>
</dbReference>
<evidence type="ECO:0000313" key="3">
    <source>
        <dbReference type="Proteomes" id="UP001597055"/>
    </source>
</evidence>
<dbReference type="SUPFAM" id="SSF88697">
    <property type="entry name" value="PUA domain-like"/>
    <property type="match status" value="1"/>
</dbReference>
<dbReference type="PANTHER" id="PTHR46732">
    <property type="entry name" value="ATP-DEPENDENT PROTEASE LA (LON) DOMAIN PROTEIN"/>
    <property type="match status" value="1"/>
</dbReference>
<proteinExistence type="predicted"/>
<dbReference type="PROSITE" id="PS51787">
    <property type="entry name" value="LON_N"/>
    <property type="match status" value="1"/>
</dbReference>
<dbReference type="InterPro" id="IPR015947">
    <property type="entry name" value="PUA-like_sf"/>
</dbReference>
<keyword evidence="3" id="KW-1185">Reference proteome</keyword>
<dbReference type="EMBL" id="JBHTII010000001">
    <property type="protein sequence ID" value="MFD0790429.1"/>
    <property type="molecule type" value="Genomic_DNA"/>
</dbReference>
<organism evidence="2 3">
    <name type="scientific">Microbacterium insulae</name>
    <dbReference type="NCBI Taxonomy" id="483014"/>
    <lineage>
        <taxon>Bacteria</taxon>
        <taxon>Bacillati</taxon>
        <taxon>Actinomycetota</taxon>
        <taxon>Actinomycetes</taxon>
        <taxon>Micrococcales</taxon>
        <taxon>Microbacteriaceae</taxon>
        <taxon>Microbacterium</taxon>
    </lineage>
</organism>
<protein>
    <submittedName>
        <fullName evidence="2">LON peptidase substrate-binding domain-containing protein</fullName>
    </submittedName>
</protein>
<dbReference type="InterPro" id="IPR046336">
    <property type="entry name" value="Lon_prtase_N_sf"/>
</dbReference>
<reference evidence="3" key="1">
    <citation type="journal article" date="2019" name="Int. J. Syst. Evol. Microbiol.">
        <title>The Global Catalogue of Microorganisms (GCM) 10K type strain sequencing project: providing services to taxonomists for standard genome sequencing and annotation.</title>
        <authorList>
            <consortium name="The Broad Institute Genomics Platform"/>
            <consortium name="The Broad Institute Genome Sequencing Center for Infectious Disease"/>
            <person name="Wu L."/>
            <person name="Ma J."/>
        </authorList>
    </citation>
    <scope>NUCLEOTIDE SEQUENCE [LARGE SCALE GENOMIC DNA]</scope>
    <source>
        <strain evidence="3">CCUG 54523</strain>
    </source>
</reference>
<dbReference type="PANTHER" id="PTHR46732:SF8">
    <property type="entry name" value="ATP-DEPENDENT PROTEASE LA (LON) DOMAIN PROTEIN"/>
    <property type="match status" value="1"/>
</dbReference>
<comment type="caution">
    <text evidence="2">The sequence shown here is derived from an EMBL/GenBank/DDBJ whole genome shotgun (WGS) entry which is preliminary data.</text>
</comment>
<accession>A0ABW3AJH6</accession>
<gene>
    <name evidence="2" type="ORF">ACFQ0P_08465</name>
</gene>
<dbReference type="Gene3D" id="2.30.130.40">
    <property type="entry name" value="LON domain-like"/>
    <property type="match status" value="1"/>
</dbReference>
<name>A0ABW3AJH6_9MICO</name>
<sequence length="214" mass="23527">MDAVAMFPLGSVLFPYTPLVLRVFEPRYLMMLGRLLDESDPEFGVVLIERGLEAGGGDERSSVGTMARIIQVEAGAEDLYVVAVGGERITVDAWREDDPHPVADVSTMPALTWDEALEPVHREAQRVVRRVATLASTLGEGRWDPQSELSEDPVESSWQLAAIAPLGEYDRFRLLNSTSLGGLLRALIDLCLDEEPVLIARAADAREQDDDPEP</sequence>
<dbReference type="RefSeq" id="WP_204978250.1">
    <property type="nucleotide sequence ID" value="NZ_JBHTII010000001.1"/>
</dbReference>